<dbReference type="Proteomes" id="UP000314986">
    <property type="component" value="Unassembled WGS sequence"/>
</dbReference>
<reference evidence="2" key="2">
    <citation type="journal article" date="2007" name="PLoS Biol.">
        <title>Survey sequencing and comparative analysis of the elephant shark (Callorhinchus milii) genome.</title>
        <authorList>
            <person name="Venkatesh B."/>
            <person name="Kirkness E.F."/>
            <person name="Loh Y.H."/>
            <person name="Halpern A.L."/>
            <person name="Lee A.P."/>
            <person name="Johnson J."/>
            <person name="Dandona N."/>
            <person name="Viswanathan L.D."/>
            <person name="Tay A."/>
            <person name="Venter J.C."/>
            <person name="Strausberg R.L."/>
            <person name="Brenner S."/>
        </authorList>
    </citation>
    <scope>NUCLEOTIDE SEQUENCE [LARGE SCALE GENOMIC DNA]</scope>
</reference>
<reference evidence="2" key="3">
    <citation type="journal article" date="2014" name="Nature">
        <title>Elephant shark genome provides unique insights into gnathostome evolution.</title>
        <authorList>
            <consortium name="International Elephant Shark Genome Sequencing Consortium"/>
            <person name="Venkatesh B."/>
            <person name="Lee A.P."/>
            <person name="Ravi V."/>
            <person name="Maurya A.K."/>
            <person name="Lian M.M."/>
            <person name="Swann J.B."/>
            <person name="Ohta Y."/>
            <person name="Flajnik M.F."/>
            <person name="Sutoh Y."/>
            <person name="Kasahara M."/>
            <person name="Hoon S."/>
            <person name="Gangu V."/>
            <person name="Roy S.W."/>
            <person name="Irimia M."/>
            <person name="Korzh V."/>
            <person name="Kondrychyn I."/>
            <person name="Lim Z.W."/>
            <person name="Tay B.H."/>
            <person name="Tohari S."/>
            <person name="Kong K.W."/>
            <person name="Ho S."/>
            <person name="Lorente-Galdos B."/>
            <person name="Quilez J."/>
            <person name="Marques-Bonet T."/>
            <person name="Raney B.J."/>
            <person name="Ingham P.W."/>
            <person name="Tay A."/>
            <person name="Hillier L.W."/>
            <person name="Minx P."/>
            <person name="Boehm T."/>
            <person name="Wilson R.K."/>
            <person name="Brenner S."/>
            <person name="Warren W.C."/>
        </authorList>
    </citation>
    <scope>NUCLEOTIDE SEQUENCE [LARGE SCALE GENOMIC DNA]</scope>
</reference>
<reference evidence="2" key="1">
    <citation type="journal article" date="2006" name="Science">
        <title>Ancient noncoding elements conserved in the human genome.</title>
        <authorList>
            <person name="Venkatesh B."/>
            <person name="Kirkness E.F."/>
            <person name="Loh Y.H."/>
            <person name="Halpern A.L."/>
            <person name="Lee A.P."/>
            <person name="Johnson J."/>
            <person name="Dandona N."/>
            <person name="Viswanathan L.D."/>
            <person name="Tay A."/>
            <person name="Venter J.C."/>
            <person name="Strausberg R.L."/>
            <person name="Brenner S."/>
        </authorList>
    </citation>
    <scope>NUCLEOTIDE SEQUENCE [LARGE SCALE GENOMIC DNA]</scope>
</reference>
<organism evidence="1 2">
    <name type="scientific">Callorhinchus milii</name>
    <name type="common">Ghost shark</name>
    <dbReference type="NCBI Taxonomy" id="7868"/>
    <lineage>
        <taxon>Eukaryota</taxon>
        <taxon>Metazoa</taxon>
        <taxon>Chordata</taxon>
        <taxon>Craniata</taxon>
        <taxon>Vertebrata</taxon>
        <taxon>Chondrichthyes</taxon>
        <taxon>Holocephali</taxon>
        <taxon>Chimaeriformes</taxon>
        <taxon>Callorhinchidae</taxon>
        <taxon>Callorhinchus</taxon>
    </lineage>
</organism>
<dbReference type="AlphaFoldDB" id="A0A4W3HB51"/>
<proteinExistence type="predicted"/>
<dbReference type="Ensembl" id="ENSCMIT00000013323.1">
    <property type="protein sequence ID" value="ENSCMIP00000013031.1"/>
    <property type="gene ID" value="ENSCMIG00000006589.1"/>
</dbReference>
<protein>
    <submittedName>
        <fullName evidence="1">Uncharacterized protein</fullName>
    </submittedName>
</protein>
<accession>A0A4W3HB51</accession>
<name>A0A4W3HB51_CALMI</name>
<evidence type="ECO:0000313" key="1">
    <source>
        <dbReference type="Ensembl" id="ENSCMIP00000013031.1"/>
    </source>
</evidence>
<reference evidence="1" key="4">
    <citation type="submission" date="2025-08" db="UniProtKB">
        <authorList>
            <consortium name="Ensembl"/>
        </authorList>
    </citation>
    <scope>IDENTIFICATION</scope>
</reference>
<sequence length="98" mass="10872">MFGSKTLCLGKEKRRTRTSGKSLSLLRTDQYTQPGSEVTSVNSQDHSEEFISEVSNAPEKAFINFSSFYSKSFPVCHCCVHMCRAPGIPFAVIGFDRG</sequence>
<dbReference type="InParanoid" id="A0A4W3HB51"/>
<evidence type="ECO:0000313" key="2">
    <source>
        <dbReference type="Proteomes" id="UP000314986"/>
    </source>
</evidence>
<reference evidence="1" key="5">
    <citation type="submission" date="2025-09" db="UniProtKB">
        <authorList>
            <consortium name="Ensembl"/>
        </authorList>
    </citation>
    <scope>IDENTIFICATION</scope>
</reference>
<keyword evidence="2" id="KW-1185">Reference proteome</keyword>